<accession>A0A955I1G9</accession>
<dbReference type="InterPro" id="IPR002942">
    <property type="entry name" value="S4_RNA-bd"/>
</dbReference>
<keyword evidence="4 7" id="KW-0689">Ribosomal protein</keyword>
<sequence length="203" mass="23180">MGRYTGPKGKLSRREGVNLFLKGSRSYSDKNAVARKPYPPGQHGNKRRVRLSNYGLQLREKQKVKRMYGVRERQFKNMYKEADRRSKVNNSDKGLELLSLLETRLDNVIYLLGLAPSRSAARQFVTHKHVRVNGATLNIPSHNVKIGDEVEISKPTLVPSEKLITTPPWLESQTQRGKVIGLPSREDIDPGIKENLIIEFYSR</sequence>
<dbReference type="SMART" id="SM01390">
    <property type="entry name" value="Ribosomal_S4"/>
    <property type="match status" value="1"/>
</dbReference>
<feature type="domain" description="RNA-binding S4" evidence="9">
    <location>
        <begin position="103"/>
        <end position="164"/>
    </location>
</feature>
<dbReference type="Gene3D" id="1.10.1050.10">
    <property type="entry name" value="Ribosomal Protein S4 Delta 41, Chain A, domain 1"/>
    <property type="match status" value="1"/>
</dbReference>
<evidence type="ECO:0000259" key="9">
    <source>
        <dbReference type="SMART" id="SM00363"/>
    </source>
</evidence>
<dbReference type="GO" id="GO:0042274">
    <property type="term" value="P:ribosomal small subunit biogenesis"/>
    <property type="evidence" value="ECO:0007669"/>
    <property type="project" value="TreeGrafter"/>
</dbReference>
<comment type="function">
    <text evidence="7">One of the primary rRNA binding proteins, it binds directly to 16S rRNA where it nucleates assembly of the body of the 30S subunit.</text>
</comment>
<dbReference type="EMBL" id="JAGQLN010000006">
    <property type="protein sequence ID" value="MCA9376691.1"/>
    <property type="molecule type" value="Genomic_DNA"/>
</dbReference>
<dbReference type="FunFam" id="1.10.1050.10:FF:000001">
    <property type="entry name" value="30S ribosomal protein S4"/>
    <property type="match status" value="1"/>
</dbReference>
<comment type="caution">
    <text evidence="11">The sequence shown here is derived from an EMBL/GenBank/DDBJ whole genome shotgun (WGS) entry which is preliminary data.</text>
</comment>
<proteinExistence type="inferred from homology"/>
<dbReference type="CDD" id="cd00165">
    <property type="entry name" value="S4"/>
    <property type="match status" value="1"/>
</dbReference>
<dbReference type="PANTHER" id="PTHR11831">
    <property type="entry name" value="30S 40S RIBOSOMAL PROTEIN"/>
    <property type="match status" value="1"/>
</dbReference>
<organism evidence="11 12">
    <name type="scientific">Candidatus Dojkabacteria bacterium</name>
    <dbReference type="NCBI Taxonomy" id="2099670"/>
    <lineage>
        <taxon>Bacteria</taxon>
        <taxon>Candidatus Dojkabacteria</taxon>
    </lineage>
</organism>
<dbReference type="Pfam" id="PF01479">
    <property type="entry name" value="S4"/>
    <property type="match status" value="1"/>
</dbReference>
<dbReference type="PROSITE" id="PS50889">
    <property type="entry name" value="S4"/>
    <property type="match status" value="1"/>
</dbReference>
<evidence type="ECO:0000256" key="1">
    <source>
        <dbReference type="ARBA" id="ARBA00007465"/>
    </source>
</evidence>
<dbReference type="GO" id="GO:0003735">
    <property type="term" value="F:structural constituent of ribosome"/>
    <property type="evidence" value="ECO:0007669"/>
    <property type="project" value="InterPro"/>
</dbReference>
<keyword evidence="5 7" id="KW-0687">Ribonucleoprotein</keyword>
<evidence type="ECO:0000256" key="7">
    <source>
        <dbReference type="HAMAP-Rule" id="MF_01306"/>
    </source>
</evidence>
<evidence type="ECO:0000259" key="10">
    <source>
        <dbReference type="SMART" id="SM01390"/>
    </source>
</evidence>
<dbReference type="InterPro" id="IPR022801">
    <property type="entry name" value="Ribosomal_uS4"/>
</dbReference>
<comment type="subunit">
    <text evidence="7">Part of the 30S ribosomal subunit. Contacts protein S5. The interaction surface between S4 and S5 is involved in control of translational fidelity.</text>
</comment>
<feature type="domain" description="Small ribosomal subunit protein uS4 N-terminal" evidence="10">
    <location>
        <begin position="3"/>
        <end position="102"/>
    </location>
</feature>
<evidence type="ECO:0000256" key="5">
    <source>
        <dbReference type="ARBA" id="ARBA00023274"/>
    </source>
</evidence>
<dbReference type="InterPro" id="IPR005709">
    <property type="entry name" value="Ribosomal_uS4_bac-type"/>
</dbReference>
<dbReference type="PANTHER" id="PTHR11831:SF4">
    <property type="entry name" value="SMALL RIBOSOMAL SUBUNIT PROTEIN US4M"/>
    <property type="match status" value="1"/>
</dbReference>
<comment type="similarity">
    <text evidence="1 7">Belongs to the universal ribosomal protein uS4 family.</text>
</comment>
<reference evidence="11" key="1">
    <citation type="submission" date="2020-04" db="EMBL/GenBank/DDBJ databases">
        <authorList>
            <person name="Zhang T."/>
        </authorList>
    </citation>
    <scope>NUCLEOTIDE SEQUENCE</scope>
    <source>
        <strain evidence="11">HKST-UBA17</strain>
    </source>
</reference>
<dbReference type="SUPFAM" id="SSF55174">
    <property type="entry name" value="Alpha-L RNA-binding motif"/>
    <property type="match status" value="1"/>
</dbReference>
<dbReference type="Gene3D" id="3.10.290.10">
    <property type="entry name" value="RNA-binding S4 domain"/>
    <property type="match status" value="1"/>
</dbReference>
<dbReference type="AlphaFoldDB" id="A0A955I1G9"/>
<evidence type="ECO:0000256" key="2">
    <source>
        <dbReference type="ARBA" id="ARBA00022730"/>
    </source>
</evidence>
<dbReference type="NCBIfam" id="NF003717">
    <property type="entry name" value="PRK05327.1"/>
    <property type="match status" value="1"/>
</dbReference>
<dbReference type="SMART" id="SM00363">
    <property type="entry name" value="S4"/>
    <property type="match status" value="1"/>
</dbReference>
<dbReference type="GO" id="GO:0019843">
    <property type="term" value="F:rRNA binding"/>
    <property type="evidence" value="ECO:0007669"/>
    <property type="project" value="UniProtKB-UniRule"/>
</dbReference>
<dbReference type="NCBIfam" id="TIGR01017">
    <property type="entry name" value="rpsD_bact"/>
    <property type="match status" value="1"/>
</dbReference>
<dbReference type="GO" id="GO:0006412">
    <property type="term" value="P:translation"/>
    <property type="evidence" value="ECO:0007669"/>
    <property type="project" value="UniProtKB-UniRule"/>
</dbReference>
<evidence type="ECO:0000256" key="3">
    <source>
        <dbReference type="ARBA" id="ARBA00022884"/>
    </source>
</evidence>
<protein>
    <recommendedName>
        <fullName evidence="6 7">Small ribosomal subunit protein uS4</fullName>
    </recommendedName>
</protein>
<evidence type="ECO:0000313" key="11">
    <source>
        <dbReference type="EMBL" id="MCA9376691.1"/>
    </source>
</evidence>
<gene>
    <name evidence="7 11" type="primary">rpsD</name>
    <name evidence="11" type="ORF">KC685_02095</name>
</gene>
<dbReference type="Proteomes" id="UP000741282">
    <property type="component" value="Unassembled WGS sequence"/>
</dbReference>
<dbReference type="HAMAP" id="MF_01306_B">
    <property type="entry name" value="Ribosomal_uS4_B"/>
    <property type="match status" value="1"/>
</dbReference>
<keyword evidence="3 7" id="KW-0694">RNA-binding</keyword>
<dbReference type="InterPro" id="IPR001912">
    <property type="entry name" value="Ribosomal_uS4_N"/>
</dbReference>
<evidence type="ECO:0000256" key="6">
    <source>
        <dbReference type="ARBA" id="ARBA00035254"/>
    </source>
</evidence>
<dbReference type="GO" id="GO:0015935">
    <property type="term" value="C:small ribosomal subunit"/>
    <property type="evidence" value="ECO:0007669"/>
    <property type="project" value="InterPro"/>
</dbReference>
<feature type="region of interest" description="Disordered" evidence="8">
    <location>
        <begin position="27"/>
        <end position="47"/>
    </location>
</feature>
<comment type="function">
    <text evidence="7">With S5 and S12 plays an important role in translational accuracy.</text>
</comment>
<reference evidence="11" key="2">
    <citation type="journal article" date="2021" name="Microbiome">
        <title>Successional dynamics and alternative stable states in a saline activated sludge microbial community over 9 years.</title>
        <authorList>
            <person name="Wang Y."/>
            <person name="Ye J."/>
            <person name="Ju F."/>
            <person name="Liu L."/>
            <person name="Boyd J.A."/>
            <person name="Deng Y."/>
            <person name="Parks D.H."/>
            <person name="Jiang X."/>
            <person name="Yin X."/>
            <person name="Woodcroft B.J."/>
            <person name="Tyson G.W."/>
            <person name="Hugenholtz P."/>
            <person name="Polz M.F."/>
            <person name="Zhang T."/>
        </authorList>
    </citation>
    <scope>NUCLEOTIDE SEQUENCE</scope>
    <source>
        <strain evidence="11">HKST-UBA17</strain>
    </source>
</reference>
<evidence type="ECO:0000256" key="4">
    <source>
        <dbReference type="ARBA" id="ARBA00022980"/>
    </source>
</evidence>
<keyword evidence="2 7" id="KW-0699">rRNA-binding</keyword>
<dbReference type="InterPro" id="IPR036986">
    <property type="entry name" value="S4_RNA-bd_sf"/>
</dbReference>
<evidence type="ECO:0000313" key="12">
    <source>
        <dbReference type="Proteomes" id="UP000741282"/>
    </source>
</evidence>
<evidence type="ECO:0000256" key="8">
    <source>
        <dbReference type="SAM" id="MobiDB-lite"/>
    </source>
</evidence>
<name>A0A955I1G9_9BACT</name>
<dbReference type="Pfam" id="PF00163">
    <property type="entry name" value="Ribosomal_S4"/>
    <property type="match status" value="1"/>
</dbReference>